<gene>
    <name evidence="1" type="ORF">AVEN_263843_1</name>
</gene>
<reference evidence="1 2" key="1">
    <citation type="journal article" date="2019" name="Sci. Rep.">
        <title>Orb-weaving spider Araneus ventricosus genome elucidates the spidroin gene catalogue.</title>
        <authorList>
            <person name="Kono N."/>
            <person name="Nakamura H."/>
            <person name="Ohtoshi R."/>
            <person name="Moran D.A.P."/>
            <person name="Shinohara A."/>
            <person name="Yoshida Y."/>
            <person name="Fujiwara M."/>
            <person name="Mori M."/>
            <person name="Tomita M."/>
            <person name="Arakawa K."/>
        </authorList>
    </citation>
    <scope>NUCLEOTIDE SEQUENCE [LARGE SCALE GENOMIC DNA]</scope>
</reference>
<name>A0A4Y2E295_ARAVE</name>
<dbReference type="AlphaFoldDB" id="A0A4Y2E295"/>
<dbReference type="EMBL" id="BGPR01000471">
    <property type="protein sequence ID" value="GBM21994.1"/>
    <property type="molecule type" value="Genomic_DNA"/>
</dbReference>
<dbReference type="Proteomes" id="UP000499080">
    <property type="component" value="Unassembled WGS sequence"/>
</dbReference>
<proteinExistence type="predicted"/>
<keyword evidence="2" id="KW-1185">Reference proteome</keyword>
<protein>
    <submittedName>
        <fullName evidence="1">Uncharacterized protein</fullName>
    </submittedName>
</protein>
<evidence type="ECO:0000313" key="2">
    <source>
        <dbReference type="Proteomes" id="UP000499080"/>
    </source>
</evidence>
<accession>A0A4Y2E295</accession>
<evidence type="ECO:0000313" key="1">
    <source>
        <dbReference type="EMBL" id="GBM21994.1"/>
    </source>
</evidence>
<organism evidence="1 2">
    <name type="scientific">Araneus ventricosus</name>
    <name type="common">Orbweaver spider</name>
    <name type="synonym">Epeira ventricosa</name>
    <dbReference type="NCBI Taxonomy" id="182803"/>
    <lineage>
        <taxon>Eukaryota</taxon>
        <taxon>Metazoa</taxon>
        <taxon>Ecdysozoa</taxon>
        <taxon>Arthropoda</taxon>
        <taxon>Chelicerata</taxon>
        <taxon>Arachnida</taxon>
        <taxon>Araneae</taxon>
        <taxon>Araneomorphae</taxon>
        <taxon>Entelegynae</taxon>
        <taxon>Araneoidea</taxon>
        <taxon>Araneidae</taxon>
        <taxon>Araneus</taxon>
    </lineage>
</organism>
<comment type="caution">
    <text evidence="1">The sequence shown here is derived from an EMBL/GenBank/DDBJ whole genome shotgun (WGS) entry which is preliminary data.</text>
</comment>
<sequence>MYSGTLTGPAGAFACPLHSLCLNPLNFIFWDHSKYLVYETPMGILEDLTGKIVVASADVYIHFYGRFDNIFNSAVDSAMMSLPSHRATPLIIPFL</sequence>